<accession>A0A382IMB9</accession>
<dbReference type="AlphaFoldDB" id="A0A382IMB9"/>
<name>A0A382IMB9_9ZZZZ</name>
<evidence type="ECO:0000313" key="1">
    <source>
        <dbReference type="EMBL" id="SVC00409.1"/>
    </source>
</evidence>
<sequence length="54" mass="6435">MKSKIVSRLISGKPQTYEEFWDSLPDVVHSADIEKDYYDLFKKLNPPKKDKNYE</sequence>
<dbReference type="EMBL" id="UINC01068091">
    <property type="protein sequence ID" value="SVC00409.1"/>
    <property type="molecule type" value="Genomic_DNA"/>
</dbReference>
<protein>
    <submittedName>
        <fullName evidence="1">Uncharacterized protein</fullName>
    </submittedName>
</protein>
<gene>
    <name evidence="1" type="ORF">METZ01_LOCUS253263</name>
</gene>
<reference evidence="1" key="1">
    <citation type="submission" date="2018-05" db="EMBL/GenBank/DDBJ databases">
        <authorList>
            <person name="Lanie J.A."/>
            <person name="Ng W.-L."/>
            <person name="Kazmierczak K.M."/>
            <person name="Andrzejewski T.M."/>
            <person name="Davidsen T.M."/>
            <person name="Wayne K.J."/>
            <person name="Tettelin H."/>
            <person name="Glass J.I."/>
            <person name="Rusch D."/>
            <person name="Podicherti R."/>
            <person name="Tsui H.-C.T."/>
            <person name="Winkler M.E."/>
        </authorList>
    </citation>
    <scope>NUCLEOTIDE SEQUENCE</scope>
</reference>
<proteinExistence type="predicted"/>
<organism evidence="1">
    <name type="scientific">marine metagenome</name>
    <dbReference type="NCBI Taxonomy" id="408172"/>
    <lineage>
        <taxon>unclassified sequences</taxon>
        <taxon>metagenomes</taxon>
        <taxon>ecological metagenomes</taxon>
    </lineage>
</organism>